<evidence type="ECO:0000313" key="3">
    <source>
        <dbReference type="EMBL" id="MTV52016.1"/>
    </source>
</evidence>
<sequence>MKNSYFRCVVAALAVMLTGCAVQHVPATLAAISPASAVLSTAGVITLDTGYTRVLNSGSRWLAVGTVAQGTVHKPVGDVFTLEGSHIHEAWLVLDQGRLVGFYLPAERSFSPLATPIPLSFN</sequence>
<evidence type="ECO:0000313" key="2">
    <source>
        <dbReference type="EMBL" id="GGB97994.1"/>
    </source>
</evidence>
<proteinExistence type="predicted"/>
<evidence type="ECO:0000313" key="5">
    <source>
        <dbReference type="Proteomes" id="UP000622638"/>
    </source>
</evidence>
<evidence type="ECO:0000313" key="4">
    <source>
        <dbReference type="Proteomes" id="UP000430634"/>
    </source>
</evidence>
<dbReference type="EMBL" id="BMKG01000007">
    <property type="protein sequence ID" value="GGB97994.1"/>
    <property type="molecule type" value="Genomic_DNA"/>
</dbReference>
<reference evidence="2" key="4">
    <citation type="submission" date="2024-05" db="EMBL/GenBank/DDBJ databases">
        <authorList>
            <person name="Sun Q."/>
            <person name="Zhou Y."/>
        </authorList>
    </citation>
    <scope>NUCLEOTIDE SEQUENCE</scope>
    <source>
        <strain evidence="2">CGMCC 1.15931</strain>
    </source>
</reference>
<reference evidence="2" key="1">
    <citation type="journal article" date="2014" name="Int. J. Syst. Evol. Microbiol.">
        <title>Complete genome of a new Firmicutes species belonging to the dominant human colonic microbiota ('Ruminococcus bicirculans') reveals two chromosomes and a selective capacity to utilize plant glucans.</title>
        <authorList>
            <consortium name="NISC Comparative Sequencing Program"/>
            <person name="Wegmann U."/>
            <person name="Louis P."/>
            <person name="Goesmann A."/>
            <person name="Henrissat B."/>
            <person name="Duncan S.H."/>
            <person name="Flint H.J."/>
        </authorList>
    </citation>
    <scope>NUCLEOTIDE SEQUENCE</scope>
    <source>
        <strain evidence="2">CGMCC 1.15931</strain>
    </source>
</reference>
<feature type="chain" id="PRO_5026035278" description="Lipoprotein" evidence="1">
    <location>
        <begin position="24"/>
        <end position="122"/>
    </location>
</feature>
<dbReference type="OrthoDB" id="8657429at2"/>
<dbReference type="AlphaFoldDB" id="A0A6I3STM4"/>
<dbReference type="Proteomes" id="UP000622638">
    <property type="component" value="Unassembled WGS sequence"/>
</dbReference>
<accession>A0A6I3STM4</accession>
<dbReference type="Proteomes" id="UP000430634">
    <property type="component" value="Unassembled WGS sequence"/>
</dbReference>
<keyword evidence="1" id="KW-0732">Signal</keyword>
<evidence type="ECO:0008006" key="6">
    <source>
        <dbReference type="Google" id="ProtNLM"/>
    </source>
</evidence>
<reference evidence="3 4" key="3">
    <citation type="submission" date="2019-11" db="EMBL/GenBank/DDBJ databases">
        <title>Type strains purchased from KCTC, JCM and DSMZ.</title>
        <authorList>
            <person name="Lu H."/>
        </authorList>
    </citation>
    <scope>NUCLEOTIDE SEQUENCE [LARGE SCALE GENOMIC DNA]</scope>
    <source>
        <strain evidence="3 4">KCTC 52429</strain>
    </source>
</reference>
<gene>
    <name evidence="2" type="ORF">GCM10011572_19890</name>
    <name evidence="3" type="ORF">GM672_04625</name>
</gene>
<feature type="signal peptide" evidence="1">
    <location>
        <begin position="1"/>
        <end position="23"/>
    </location>
</feature>
<dbReference type="PROSITE" id="PS51257">
    <property type="entry name" value="PROKAR_LIPOPROTEIN"/>
    <property type="match status" value="1"/>
</dbReference>
<comment type="caution">
    <text evidence="3">The sequence shown here is derived from an EMBL/GenBank/DDBJ whole genome shotgun (WGS) entry which is preliminary data.</text>
</comment>
<reference evidence="5" key="2">
    <citation type="journal article" date="2019" name="Int. J. Syst. Evol. Microbiol.">
        <title>The Global Catalogue of Microorganisms (GCM) 10K type strain sequencing project: providing services to taxonomists for standard genome sequencing and annotation.</title>
        <authorList>
            <consortium name="The Broad Institute Genomics Platform"/>
            <consortium name="The Broad Institute Genome Sequencing Center for Infectious Disease"/>
            <person name="Wu L."/>
            <person name="Ma J."/>
        </authorList>
    </citation>
    <scope>NUCLEOTIDE SEQUENCE [LARGE SCALE GENOMIC DNA]</scope>
    <source>
        <strain evidence="5">CGMCC 1.15931</strain>
    </source>
</reference>
<keyword evidence="5" id="KW-1185">Reference proteome</keyword>
<organism evidence="3 4">
    <name type="scientific">Pseudoduganella buxea</name>
    <dbReference type="NCBI Taxonomy" id="1949069"/>
    <lineage>
        <taxon>Bacteria</taxon>
        <taxon>Pseudomonadati</taxon>
        <taxon>Pseudomonadota</taxon>
        <taxon>Betaproteobacteria</taxon>
        <taxon>Burkholderiales</taxon>
        <taxon>Oxalobacteraceae</taxon>
        <taxon>Telluria group</taxon>
        <taxon>Pseudoduganella</taxon>
    </lineage>
</organism>
<dbReference type="EMBL" id="WNKZ01000007">
    <property type="protein sequence ID" value="MTV52016.1"/>
    <property type="molecule type" value="Genomic_DNA"/>
</dbReference>
<dbReference type="RefSeq" id="WP_155469356.1">
    <property type="nucleotide sequence ID" value="NZ_BMKG01000007.1"/>
</dbReference>
<name>A0A6I3STM4_9BURK</name>
<evidence type="ECO:0000256" key="1">
    <source>
        <dbReference type="SAM" id="SignalP"/>
    </source>
</evidence>
<protein>
    <recommendedName>
        <fullName evidence="6">Lipoprotein</fullName>
    </recommendedName>
</protein>